<evidence type="ECO:0000313" key="5">
    <source>
        <dbReference type="EMBL" id="PAV66380.1"/>
    </source>
</evidence>
<dbReference type="PANTHER" id="PTHR21227">
    <property type="entry name" value="TRNA-SPLICING ENDONUCLEASE SUBUNIT SEN2"/>
    <property type="match status" value="1"/>
</dbReference>
<dbReference type="InterPro" id="IPR011856">
    <property type="entry name" value="tRNA_endonuc-like_dom_sf"/>
</dbReference>
<gene>
    <name evidence="5" type="ORF">WR25_24025</name>
</gene>
<dbReference type="Proteomes" id="UP000218231">
    <property type="component" value="Unassembled WGS sequence"/>
</dbReference>
<keyword evidence="6" id="KW-1185">Reference proteome</keyword>
<evidence type="ECO:0000256" key="3">
    <source>
        <dbReference type="ARBA" id="ARBA00034031"/>
    </source>
</evidence>
<dbReference type="EMBL" id="LIAE01010107">
    <property type="protein sequence ID" value="PAV66380.1"/>
    <property type="molecule type" value="Genomic_DNA"/>
</dbReference>
<dbReference type="InterPro" id="IPR006677">
    <property type="entry name" value="tRNA_intron_Endonuc_cat-like"/>
</dbReference>
<dbReference type="InterPro" id="IPR036167">
    <property type="entry name" value="tRNA_intron_Endo_cat-like_sf"/>
</dbReference>
<sequence>MDMLNFDKKRYFCSNEWREASKAETNRIVAVRKAGTFIVEDKTARQMLHYVGFGHQFGDRQDNINIEIFRNRDIPMPEEGTPYSIMDYITDEGRRWKLMRPQIAQMFLSPEEVAYLHYDIGLVYVEENGKILDRDALWSCLMLTSVNFIDKYAVYRKLRDAGWVARSGLPYGCDFLIYHQGPQYYHATAALSILSNGKIEGPRMLAFNRELFTQRKSFLTALVQKPEDKPVEKYEDIEKIRIKLIISKSWLIDRKMKSTLDDLIAKVLGPSSGTP</sequence>
<dbReference type="CDD" id="cd22363">
    <property type="entry name" value="tRNA-intron_lyase_C"/>
    <property type="match status" value="1"/>
</dbReference>
<dbReference type="EC" id="4.6.1.16" evidence="2"/>
<evidence type="ECO:0000259" key="4">
    <source>
        <dbReference type="Pfam" id="PF01974"/>
    </source>
</evidence>
<dbReference type="GO" id="GO:0000379">
    <property type="term" value="P:tRNA-type intron splice site recognition and cleavage"/>
    <property type="evidence" value="ECO:0007669"/>
    <property type="project" value="TreeGrafter"/>
</dbReference>
<dbReference type="OrthoDB" id="10249562at2759"/>
<dbReference type="GO" id="GO:0000214">
    <property type="term" value="C:tRNA-intron endonuclease complex"/>
    <property type="evidence" value="ECO:0007669"/>
    <property type="project" value="TreeGrafter"/>
</dbReference>
<comment type="caution">
    <text evidence="5">The sequence shown here is derived from an EMBL/GenBank/DDBJ whole genome shotgun (WGS) entry which is preliminary data.</text>
</comment>
<reference evidence="5 6" key="1">
    <citation type="journal article" date="2017" name="Curr. Biol.">
        <title>Genome architecture and evolution of a unichromosomal asexual nematode.</title>
        <authorList>
            <person name="Fradin H."/>
            <person name="Zegar C."/>
            <person name="Gutwein M."/>
            <person name="Lucas J."/>
            <person name="Kovtun M."/>
            <person name="Corcoran D."/>
            <person name="Baugh L.R."/>
            <person name="Kiontke K."/>
            <person name="Gunsalus K."/>
            <person name="Fitch D.H."/>
            <person name="Piano F."/>
        </authorList>
    </citation>
    <scope>NUCLEOTIDE SEQUENCE [LARGE SCALE GENOMIC DNA]</scope>
    <source>
        <strain evidence="5">PF1309</strain>
    </source>
</reference>
<dbReference type="Pfam" id="PF01974">
    <property type="entry name" value="tRNA_int_endo"/>
    <property type="match status" value="1"/>
</dbReference>
<comment type="catalytic activity">
    <reaction evidence="3">
        <text>pretRNA = a 3'-half-tRNA molecule with a 5'-OH end + a 5'-half-tRNA molecule with a 2',3'-cyclic phosphate end + an intron with a 2',3'-cyclic phosphate and a 5'-hydroxyl terminus.</text>
        <dbReference type="EC" id="4.6.1.16"/>
    </reaction>
</comment>
<name>A0A2A2JXP0_9BILA</name>
<protein>
    <recommendedName>
        <fullName evidence="2">tRNA-intron lyase</fullName>
        <ecNumber evidence="2">4.6.1.16</ecNumber>
    </recommendedName>
</protein>
<dbReference type="AlphaFoldDB" id="A0A2A2JXP0"/>
<dbReference type="STRING" id="2018661.A0A2A2JXP0"/>
<accession>A0A2A2JXP0</accession>
<comment type="similarity">
    <text evidence="1">Belongs to the tRNA-intron endonuclease family.</text>
</comment>
<evidence type="ECO:0000313" key="6">
    <source>
        <dbReference type="Proteomes" id="UP000218231"/>
    </source>
</evidence>
<evidence type="ECO:0000256" key="2">
    <source>
        <dbReference type="ARBA" id="ARBA00012573"/>
    </source>
</evidence>
<dbReference type="GO" id="GO:0005737">
    <property type="term" value="C:cytoplasm"/>
    <property type="evidence" value="ECO:0007669"/>
    <property type="project" value="TreeGrafter"/>
</dbReference>
<feature type="domain" description="tRNA intron endonuclease catalytic" evidence="4">
    <location>
        <begin position="148"/>
        <end position="228"/>
    </location>
</feature>
<organism evidence="5 6">
    <name type="scientific">Diploscapter pachys</name>
    <dbReference type="NCBI Taxonomy" id="2018661"/>
    <lineage>
        <taxon>Eukaryota</taxon>
        <taxon>Metazoa</taxon>
        <taxon>Ecdysozoa</taxon>
        <taxon>Nematoda</taxon>
        <taxon>Chromadorea</taxon>
        <taxon>Rhabditida</taxon>
        <taxon>Rhabditina</taxon>
        <taxon>Rhabditomorpha</taxon>
        <taxon>Rhabditoidea</taxon>
        <taxon>Rhabditidae</taxon>
        <taxon>Diploscapter</taxon>
    </lineage>
</organism>
<proteinExistence type="inferred from homology"/>
<evidence type="ECO:0000256" key="1">
    <source>
        <dbReference type="ARBA" id="ARBA00008078"/>
    </source>
</evidence>
<dbReference type="PANTHER" id="PTHR21227:SF0">
    <property type="entry name" value="TRNA-SPLICING ENDONUCLEASE SUBUNIT SEN2"/>
    <property type="match status" value="1"/>
</dbReference>
<dbReference type="InterPro" id="IPR006676">
    <property type="entry name" value="tRNA_splic"/>
</dbReference>
<dbReference type="GO" id="GO:0003676">
    <property type="term" value="F:nucleic acid binding"/>
    <property type="evidence" value="ECO:0007669"/>
    <property type="project" value="InterPro"/>
</dbReference>
<dbReference type="Gene3D" id="3.40.1350.10">
    <property type="match status" value="1"/>
</dbReference>
<dbReference type="GO" id="GO:0000213">
    <property type="term" value="F:tRNA-intron lyase activity"/>
    <property type="evidence" value="ECO:0007669"/>
    <property type="project" value="UniProtKB-EC"/>
</dbReference>
<dbReference type="SUPFAM" id="SSF53032">
    <property type="entry name" value="tRNA-intron endonuclease catalytic domain-like"/>
    <property type="match status" value="1"/>
</dbReference>